<dbReference type="Pfam" id="PF16369">
    <property type="entry name" value="GH43_C"/>
    <property type="match status" value="1"/>
</dbReference>
<feature type="region of interest" description="Disordered" evidence="2">
    <location>
        <begin position="671"/>
        <end position="692"/>
    </location>
</feature>
<dbReference type="RefSeq" id="WP_100732642.1">
    <property type="nucleotide sequence ID" value="NZ_JAATOH010000049.1"/>
</dbReference>
<dbReference type="NCBIfam" id="TIGR01168">
    <property type="entry name" value="YSIRK_signal"/>
    <property type="match status" value="1"/>
</dbReference>
<accession>A0A2M9WNX7</accession>
<dbReference type="AlphaFoldDB" id="A0A2M9WNX7"/>
<evidence type="ECO:0000259" key="5">
    <source>
        <dbReference type="Pfam" id="PF16369"/>
    </source>
</evidence>
<gene>
    <name evidence="6" type="ORF">BHU41_07090</name>
</gene>
<feature type="compositionally biased region" description="Low complexity" evidence="2">
    <location>
        <begin position="119"/>
        <end position="131"/>
    </location>
</feature>
<dbReference type="InterPro" id="IPR024968">
    <property type="entry name" value="SlpA_C_lactobacillus"/>
</dbReference>
<dbReference type="PANTHER" id="PTHR43301:SF3">
    <property type="entry name" value="ARABINAN ENDO-1,5-ALPHA-L-ARABINOSIDASE A-RELATED"/>
    <property type="match status" value="1"/>
</dbReference>
<dbReference type="InterPro" id="IPR050727">
    <property type="entry name" value="GH43_arabinanases"/>
</dbReference>
<evidence type="ECO:0000313" key="6">
    <source>
        <dbReference type="EMBL" id="PJZ17121.1"/>
    </source>
</evidence>
<feature type="compositionally biased region" description="Polar residues" evidence="2">
    <location>
        <begin position="671"/>
        <end position="683"/>
    </location>
</feature>
<dbReference type="InterPro" id="IPR023296">
    <property type="entry name" value="Glyco_hydro_beta-prop_sf"/>
</dbReference>
<dbReference type="SUPFAM" id="SSF75005">
    <property type="entry name" value="Arabinanase/levansucrase/invertase"/>
    <property type="match status" value="1"/>
</dbReference>
<comment type="caution">
    <text evidence="6">The sequence shown here is derived from an EMBL/GenBank/DDBJ whole genome shotgun (WGS) entry which is preliminary data.</text>
</comment>
<sequence length="822" mass="93486">MHSNKLNQNLTNHFSLRKLSIGVVSILIGVSFAVFDSNHVMADTTSDYHESEEQTESTINDSQKSQNTSEQNEILTTEKTTDLAANVSSNKNQLTSDNTFKTNIPVNKNKDTKQEDSISKNNSLTNNSTTSKQVKILQNIKKTSNNKTVQVKQPERVSVHDPSIFQEPKTGKYYVFGSHQAEAESDDLYNWKPLFKKEYEQPSFIFANYDQDLSKIFKWAGSHDGDAKNGYAIWAPDEIYNPDYVWKDGSKGAYMYYFATSSSWIHSAIGFAASKTVHGPYQFQDTLIYSGFTKNKEHNGDSSSKNDIYTNTNIKDLIDKKIINGFSNKWVRADGTYNNDYAPNAIDVNIVTDKNNNLWMSYGSWSGGIYLLPLDKKTGKVIYPGKDSTNEYGQEVDRYFGTHLIGGFHESGEAPYIKYDKNTGYYYLFVTYGGLTREGGYNMRLFRSKEINGKYVDAMGQHPVYTQWKTNDVTKQENQKYGIKLEGNYDFSCLPYAYMSPGHNSAFIDKNGTWFLINHTRFNHGTEYHELRVKEMIMTQNGWPIPLPFEYTGHEDKISSQNINDVLKQIPGQYEFVNNGNKTSGIPIARAQVKLTTDHQVSGGITGTWESTQKNNRIILTITDKDGTKYIGEFKLQQDESEKHIPVLVFAALGDNNNVIWGEKEYKVIPSNNTEPSTSINNPNPEPVKEVQNSDSSVNSVKLMHNSFIYDQNGFILSLPELKSFNSLSVITPSILIKNRRFYQLSNNSKQYIPAENINGKTRKLTHNAFIYNNKGKRIKRNIILKRGTNIKTYGSPVKISKKLYYCVGVNEFIKVNNFKTK</sequence>
<evidence type="ECO:0000259" key="3">
    <source>
        <dbReference type="Pfam" id="PF03217"/>
    </source>
</evidence>
<evidence type="ECO:0000313" key="7">
    <source>
        <dbReference type="Proteomes" id="UP000231914"/>
    </source>
</evidence>
<dbReference type="InterPro" id="IPR032291">
    <property type="entry name" value="Abn2_C"/>
</dbReference>
<dbReference type="Gene3D" id="2.40.128.10">
    <property type="match status" value="1"/>
</dbReference>
<feature type="domain" description="Extracellular endo-alpha-(1-&gt;5)-L-arabinanase C-terminal" evidence="5">
    <location>
        <begin position="548"/>
        <end position="662"/>
    </location>
</feature>
<feature type="compositionally biased region" description="Polar residues" evidence="2">
    <location>
        <begin position="56"/>
        <end position="73"/>
    </location>
</feature>
<keyword evidence="1" id="KW-0732">Signal</keyword>
<reference evidence="6 7" key="1">
    <citation type="submission" date="2016-10" db="EMBL/GenBank/DDBJ databases">
        <title>WGS of isloates from the oral cavity of healthy individuals.</title>
        <authorList>
            <person name="Sharma S."/>
            <person name="Pal V.K."/>
            <person name="Patil P.B."/>
            <person name="Korpole S."/>
            <person name="Grover V."/>
        </authorList>
    </citation>
    <scope>NUCLEOTIDE SEQUENCE [LARGE SCALE GENOMIC DNA]</scope>
    <source>
        <strain evidence="6 7">DISK12</strain>
    </source>
</reference>
<name>A0A2M9WNX7_9LACO</name>
<feature type="compositionally biased region" description="Basic and acidic residues" evidence="2">
    <location>
        <begin position="108"/>
        <end position="118"/>
    </location>
</feature>
<feature type="region of interest" description="Disordered" evidence="2">
    <location>
        <begin position="87"/>
        <end position="131"/>
    </location>
</feature>
<dbReference type="Pfam" id="PF04650">
    <property type="entry name" value="YSIRK_signal"/>
    <property type="match status" value="1"/>
</dbReference>
<evidence type="ECO:0000259" key="4">
    <source>
        <dbReference type="Pfam" id="PF04650"/>
    </source>
</evidence>
<evidence type="ECO:0000256" key="1">
    <source>
        <dbReference type="ARBA" id="ARBA00022729"/>
    </source>
</evidence>
<dbReference type="PANTHER" id="PTHR43301">
    <property type="entry name" value="ARABINAN ENDO-1,5-ALPHA-L-ARABINOSIDASE"/>
    <property type="match status" value="1"/>
</dbReference>
<feature type="domain" description="S-layer protein C-terminal" evidence="3">
    <location>
        <begin position="698"/>
        <end position="755"/>
    </location>
</feature>
<organism evidence="6 7">
    <name type="scientific">Lactobacillus crispatus</name>
    <dbReference type="NCBI Taxonomy" id="47770"/>
    <lineage>
        <taxon>Bacteria</taxon>
        <taxon>Bacillati</taxon>
        <taxon>Bacillota</taxon>
        <taxon>Bacilli</taxon>
        <taxon>Lactobacillales</taxon>
        <taxon>Lactobacillaceae</taxon>
        <taxon>Lactobacillus</taxon>
    </lineage>
</organism>
<protein>
    <recommendedName>
        <fullName evidence="8">YSIRK-type signal peptide-containing protein</fullName>
    </recommendedName>
</protein>
<proteinExistence type="predicted"/>
<dbReference type="Gene3D" id="2.115.10.20">
    <property type="entry name" value="Glycosyl hydrolase domain, family 43"/>
    <property type="match status" value="1"/>
</dbReference>
<dbReference type="Proteomes" id="UP000231914">
    <property type="component" value="Unassembled WGS sequence"/>
</dbReference>
<dbReference type="Pfam" id="PF03217">
    <property type="entry name" value="SlpA"/>
    <property type="match status" value="2"/>
</dbReference>
<feature type="domain" description="YSIRK Gram-positive signal peptide" evidence="4">
    <location>
        <begin position="11"/>
        <end position="32"/>
    </location>
</feature>
<dbReference type="InterPro" id="IPR005877">
    <property type="entry name" value="YSIRK_signal_dom"/>
</dbReference>
<feature type="region of interest" description="Disordered" evidence="2">
    <location>
        <begin position="45"/>
        <end position="73"/>
    </location>
</feature>
<feature type="domain" description="S-layer protein C-terminal" evidence="3">
    <location>
        <begin position="756"/>
        <end position="817"/>
    </location>
</feature>
<feature type="compositionally biased region" description="Polar residues" evidence="2">
    <location>
        <begin position="87"/>
        <end position="106"/>
    </location>
</feature>
<dbReference type="EMBL" id="MKXG01000042">
    <property type="protein sequence ID" value="PJZ17121.1"/>
    <property type="molecule type" value="Genomic_DNA"/>
</dbReference>
<evidence type="ECO:0000256" key="2">
    <source>
        <dbReference type="SAM" id="MobiDB-lite"/>
    </source>
</evidence>
<evidence type="ECO:0008006" key="8">
    <source>
        <dbReference type="Google" id="ProtNLM"/>
    </source>
</evidence>